<name>A0A7W8A0U4_9ACTN</name>
<organism evidence="2 3">
    <name type="scientific">Nonomuraea endophytica</name>
    <dbReference type="NCBI Taxonomy" id="714136"/>
    <lineage>
        <taxon>Bacteria</taxon>
        <taxon>Bacillati</taxon>
        <taxon>Actinomycetota</taxon>
        <taxon>Actinomycetes</taxon>
        <taxon>Streptosporangiales</taxon>
        <taxon>Streptosporangiaceae</taxon>
        <taxon>Nonomuraea</taxon>
    </lineage>
</organism>
<keyword evidence="1" id="KW-0732">Signal</keyword>
<comment type="caution">
    <text evidence="2">The sequence shown here is derived from an EMBL/GenBank/DDBJ whole genome shotgun (WGS) entry which is preliminary data.</text>
</comment>
<dbReference type="RefSeq" id="WP_184959792.1">
    <property type="nucleotide sequence ID" value="NZ_JACHIN010000002.1"/>
</dbReference>
<keyword evidence="3" id="KW-1185">Reference proteome</keyword>
<evidence type="ECO:0000313" key="3">
    <source>
        <dbReference type="Proteomes" id="UP000568380"/>
    </source>
</evidence>
<dbReference type="EMBL" id="JACHIN010000002">
    <property type="protein sequence ID" value="MBB5076353.1"/>
    <property type="molecule type" value="Genomic_DNA"/>
</dbReference>
<evidence type="ECO:0000256" key="1">
    <source>
        <dbReference type="SAM" id="SignalP"/>
    </source>
</evidence>
<proteinExistence type="predicted"/>
<evidence type="ECO:0000313" key="2">
    <source>
        <dbReference type="EMBL" id="MBB5076353.1"/>
    </source>
</evidence>
<accession>A0A7W8A0U4</accession>
<protein>
    <submittedName>
        <fullName evidence="2">Uncharacterized protein</fullName>
    </submittedName>
</protein>
<sequence>MKRSLALVAAAVAVMGLTTLPTSASATAQSALPCWTSFDPPSPNGGAMVHYYKNCTETRVGVCPAYTKDGKRTELRNIRKYADANGVVSWWFNWTVKGAQYTTIHC</sequence>
<dbReference type="AlphaFoldDB" id="A0A7W8A0U4"/>
<reference evidence="2 3" key="1">
    <citation type="submission" date="2020-08" db="EMBL/GenBank/DDBJ databases">
        <title>Genomic Encyclopedia of Type Strains, Phase IV (KMG-IV): sequencing the most valuable type-strain genomes for metagenomic binning, comparative biology and taxonomic classification.</title>
        <authorList>
            <person name="Goeker M."/>
        </authorList>
    </citation>
    <scope>NUCLEOTIDE SEQUENCE [LARGE SCALE GENOMIC DNA]</scope>
    <source>
        <strain evidence="2 3">DSM 45385</strain>
    </source>
</reference>
<feature type="chain" id="PRO_5031480084" evidence="1">
    <location>
        <begin position="27"/>
        <end position="106"/>
    </location>
</feature>
<dbReference type="Proteomes" id="UP000568380">
    <property type="component" value="Unassembled WGS sequence"/>
</dbReference>
<feature type="signal peptide" evidence="1">
    <location>
        <begin position="1"/>
        <end position="26"/>
    </location>
</feature>
<gene>
    <name evidence="2" type="ORF">HNR40_001817</name>
</gene>